<proteinExistence type="predicted"/>
<dbReference type="Pfam" id="PF00023">
    <property type="entry name" value="Ank"/>
    <property type="match status" value="1"/>
</dbReference>
<feature type="repeat" description="ANK" evidence="1">
    <location>
        <begin position="107"/>
        <end position="129"/>
    </location>
</feature>
<dbReference type="InterPro" id="IPR036770">
    <property type="entry name" value="Ankyrin_rpt-contain_sf"/>
</dbReference>
<organism evidence="2 3">
    <name type="scientific">Stachybotrys elegans</name>
    <dbReference type="NCBI Taxonomy" id="80388"/>
    <lineage>
        <taxon>Eukaryota</taxon>
        <taxon>Fungi</taxon>
        <taxon>Dikarya</taxon>
        <taxon>Ascomycota</taxon>
        <taxon>Pezizomycotina</taxon>
        <taxon>Sordariomycetes</taxon>
        <taxon>Hypocreomycetidae</taxon>
        <taxon>Hypocreales</taxon>
        <taxon>Stachybotryaceae</taxon>
        <taxon>Stachybotrys</taxon>
    </lineage>
</organism>
<dbReference type="PROSITE" id="PS50088">
    <property type="entry name" value="ANK_REPEAT"/>
    <property type="match status" value="1"/>
</dbReference>
<dbReference type="OrthoDB" id="4795535at2759"/>
<evidence type="ECO:0008006" key="4">
    <source>
        <dbReference type="Google" id="ProtNLM"/>
    </source>
</evidence>
<reference evidence="2" key="1">
    <citation type="journal article" date="2021" name="Nat. Commun.">
        <title>Genetic determinants of endophytism in the Arabidopsis root mycobiome.</title>
        <authorList>
            <person name="Mesny F."/>
            <person name="Miyauchi S."/>
            <person name="Thiergart T."/>
            <person name="Pickel B."/>
            <person name="Atanasova L."/>
            <person name="Karlsson M."/>
            <person name="Huettel B."/>
            <person name="Barry K.W."/>
            <person name="Haridas S."/>
            <person name="Chen C."/>
            <person name="Bauer D."/>
            <person name="Andreopoulos W."/>
            <person name="Pangilinan J."/>
            <person name="LaButti K."/>
            <person name="Riley R."/>
            <person name="Lipzen A."/>
            <person name="Clum A."/>
            <person name="Drula E."/>
            <person name="Henrissat B."/>
            <person name="Kohler A."/>
            <person name="Grigoriev I.V."/>
            <person name="Martin F.M."/>
            <person name="Hacquard S."/>
        </authorList>
    </citation>
    <scope>NUCLEOTIDE SEQUENCE</scope>
    <source>
        <strain evidence="2">MPI-CAGE-CH-0235</strain>
    </source>
</reference>
<dbReference type="SUPFAM" id="SSF48403">
    <property type="entry name" value="Ankyrin repeat"/>
    <property type="match status" value="1"/>
</dbReference>
<dbReference type="EMBL" id="JAGPNK010000030">
    <property type="protein sequence ID" value="KAH7303621.1"/>
    <property type="molecule type" value="Genomic_DNA"/>
</dbReference>
<evidence type="ECO:0000313" key="3">
    <source>
        <dbReference type="Proteomes" id="UP000813444"/>
    </source>
</evidence>
<accession>A0A8K0WJ65</accession>
<name>A0A8K0WJ65_9HYPO</name>
<evidence type="ECO:0000256" key="1">
    <source>
        <dbReference type="PROSITE-ProRule" id="PRU00023"/>
    </source>
</evidence>
<sequence>MAFYGVKLPFRPTENEQKEYLQDPSMEDNVVKEILGRARAGDMAIFSLSPGKFTQIIDPDTGDSLLHVAVRLASLEAVNTIMACFRRGKRVFSVWSRHALLVHQNHDGDTALHIAARSGNQLLLTMLFRYLCSHWSAECPEEVEMDDGPPEKDIYPEDIDESASAPALLVILTKNRAGRDAAAEARQAGHDDLAQWLEDVMQRYDPDKTRRTDEGVAELIALVKAEHGHDAIEQRRQLM</sequence>
<comment type="caution">
    <text evidence="2">The sequence shown here is derived from an EMBL/GenBank/DDBJ whole genome shotgun (WGS) entry which is preliminary data.</text>
</comment>
<dbReference type="Gene3D" id="1.25.40.20">
    <property type="entry name" value="Ankyrin repeat-containing domain"/>
    <property type="match status" value="1"/>
</dbReference>
<protein>
    <recommendedName>
        <fullName evidence="4">Ankyrin repeat-containing protein</fullName>
    </recommendedName>
</protein>
<dbReference type="PROSITE" id="PS50297">
    <property type="entry name" value="ANK_REP_REGION"/>
    <property type="match status" value="1"/>
</dbReference>
<evidence type="ECO:0000313" key="2">
    <source>
        <dbReference type="EMBL" id="KAH7303621.1"/>
    </source>
</evidence>
<keyword evidence="3" id="KW-1185">Reference proteome</keyword>
<dbReference type="AlphaFoldDB" id="A0A8K0WJ65"/>
<gene>
    <name evidence="2" type="ORF">B0I35DRAFT_446335</name>
</gene>
<dbReference type="Proteomes" id="UP000813444">
    <property type="component" value="Unassembled WGS sequence"/>
</dbReference>
<keyword evidence="1" id="KW-0040">ANK repeat</keyword>
<dbReference type="InterPro" id="IPR002110">
    <property type="entry name" value="Ankyrin_rpt"/>
</dbReference>